<gene>
    <name evidence="1" type="ORF">KIK155_LOCUS6956</name>
</gene>
<accession>A0A817Z5U6</accession>
<comment type="caution">
    <text evidence="1">The sequence shown here is derived from an EMBL/GenBank/DDBJ whole genome shotgun (WGS) entry which is preliminary data.</text>
</comment>
<evidence type="ECO:0000313" key="1">
    <source>
        <dbReference type="EMBL" id="CAF3388369.1"/>
    </source>
</evidence>
<dbReference type="EMBL" id="CAJNYV010000854">
    <property type="protein sequence ID" value="CAF3388369.1"/>
    <property type="molecule type" value="Genomic_DNA"/>
</dbReference>
<dbReference type="Proteomes" id="UP000663865">
    <property type="component" value="Unassembled WGS sequence"/>
</dbReference>
<dbReference type="AlphaFoldDB" id="A0A817Z5U6"/>
<sequence length="122" mass="13689">MAFHCFLSTRKTRQVSIGFAQSSLANLDMIGILFFVTIDPSQASTPFPDIENVSYFQNGSDILFSMHVVFRIEHINRMDDGGRLFEVQLSVITDSDEELRSLTTHLSDEAQNNVARTGIVAF</sequence>
<evidence type="ECO:0000313" key="2">
    <source>
        <dbReference type="Proteomes" id="UP000663865"/>
    </source>
</evidence>
<protein>
    <submittedName>
        <fullName evidence="1">Uncharacterized protein</fullName>
    </submittedName>
</protein>
<dbReference type="SUPFAM" id="SSF56399">
    <property type="entry name" value="ADP-ribosylation"/>
    <property type="match status" value="1"/>
</dbReference>
<name>A0A817Z5U6_9BILA</name>
<proteinExistence type="predicted"/>
<organism evidence="1 2">
    <name type="scientific">Rotaria socialis</name>
    <dbReference type="NCBI Taxonomy" id="392032"/>
    <lineage>
        <taxon>Eukaryota</taxon>
        <taxon>Metazoa</taxon>
        <taxon>Spiralia</taxon>
        <taxon>Gnathifera</taxon>
        <taxon>Rotifera</taxon>
        <taxon>Eurotatoria</taxon>
        <taxon>Bdelloidea</taxon>
        <taxon>Philodinida</taxon>
        <taxon>Philodinidae</taxon>
        <taxon>Rotaria</taxon>
    </lineage>
</organism>
<reference evidence="1" key="1">
    <citation type="submission" date="2021-02" db="EMBL/GenBank/DDBJ databases">
        <authorList>
            <person name="Nowell W R."/>
        </authorList>
    </citation>
    <scope>NUCLEOTIDE SEQUENCE</scope>
</reference>